<keyword evidence="3 5" id="KW-1133">Transmembrane helix</keyword>
<evidence type="ECO:0000256" key="1">
    <source>
        <dbReference type="ARBA" id="ARBA00004141"/>
    </source>
</evidence>
<dbReference type="InterPro" id="IPR020846">
    <property type="entry name" value="MFS_dom"/>
</dbReference>
<dbReference type="GO" id="GO:0022857">
    <property type="term" value="F:transmembrane transporter activity"/>
    <property type="evidence" value="ECO:0007669"/>
    <property type="project" value="InterPro"/>
</dbReference>
<dbReference type="CDD" id="cd17364">
    <property type="entry name" value="MFS_PhT"/>
    <property type="match status" value="1"/>
</dbReference>
<evidence type="ECO:0000256" key="3">
    <source>
        <dbReference type="ARBA" id="ARBA00022989"/>
    </source>
</evidence>
<evidence type="ECO:0000256" key="5">
    <source>
        <dbReference type="SAM" id="Phobius"/>
    </source>
</evidence>
<dbReference type="InterPro" id="IPR005828">
    <property type="entry name" value="MFS_sugar_transport-like"/>
</dbReference>
<name>A0A1Y2BVG5_9FUNG</name>
<feature type="transmembrane region" description="Helical" evidence="5">
    <location>
        <begin position="112"/>
        <end position="130"/>
    </location>
</feature>
<dbReference type="OrthoDB" id="433512at2759"/>
<dbReference type="PROSITE" id="PS50850">
    <property type="entry name" value="MFS"/>
    <property type="match status" value="1"/>
</dbReference>
<dbReference type="STRING" id="329046.A0A1Y2BVG5"/>
<sequence>MTTELHHATETQKRAQVFAHLDEAQLGWFHLRVVIVAGVGFFADAYDIFVIGQALPMIYQVYYGPQYISGTYPYPDGANMDAWLKASTNWGNFVGQLAFGYLGDKLGRKKMYGVELIIMIVCTIGSALVAPMANGFSILVLLSVWRFFLGIGIGGDYPMSATITSEFANVRYRGMMLSTVFAMQGVGIMVGGVVYIIVLSSMYDRISADYTQLDIVWRVALGCGVIPAIGAVYFRLTIPETPRFTVDVIGDTDRANSDVEMVLELNNVRSVSSTWSQEENATAKVNVKQGDFFAYFGQWKNFKVLLGCAYCWFALDVAWYGLSLNQSTVLNLIQFNGPPKVTAPGVNGSISQPYNVADLFYNIAVGNLIIAFCGTGYWFTVAFIEKFGRLPIQYFGFAVITACLVILAVMWDTISKQQTNFLIVFTIAQFFFQFGPNTTTFVIPGEVFPTRFRSTGHGISAAMGKVGAIVGIQIVGPNFSGNNIPTVLYAFAAVMTSGLFATYLCPEPKGKTLEELSNEDDYVPSLNLANQNPLLKYRSHIRLGKHIMTVLSLPTSLQFHGSPNHDIQVIGSPVHIRSFRIQSNDCSACTITVEPYGNAAGFLIRNQKREVLSEHSINVMQSNRRPDSKSSLAGKKLVWEEVDADNVPVKAKNLKNAIMRPDYKMNARMALKYGGNIVGGATVDRAIYQESETDIPFAQISFHPQLPGFSDMQLMVSRHSDHIEHNINLMVIIGSLVAFWETDVLNAEGPYLQRDQKEGQKVAVEIAAGACALM</sequence>
<dbReference type="PROSITE" id="PS00217">
    <property type="entry name" value="SUGAR_TRANSPORT_2"/>
    <property type="match status" value="1"/>
</dbReference>
<dbReference type="AlphaFoldDB" id="A0A1Y2BVG5"/>
<feature type="transmembrane region" description="Helical" evidence="5">
    <location>
        <begin position="487"/>
        <end position="505"/>
    </location>
</feature>
<keyword evidence="4 5" id="KW-0472">Membrane</keyword>
<feature type="transmembrane region" description="Helical" evidence="5">
    <location>
        <begin position="176"/>
        <end position="203"/>
    </location>
</feature>
<dbReference type="GO" id="GO:0016020">
    <property type="term" value="C:membrane"/>
    <property type="evidence" value="ECO:0007669"/>
    <property type="project" value="UniProtKB-SubCell"/>
</dbReference>
<evidence type="ECO:0000313" key="8">
    <source>
        <dbReference type="Proteomes" id="UP000193642"/>
    </source>
</evidence>
<dbReference type="InterPro" id="IPR036259">
    <property type="entry name" value="MFS_trans_sf"/>
</dbReference>
<evidence type="ECO:0000313" key="7">
    <source>
        <dbReference type="EMBL" id="ORY38750.1"/>
    </source>
</evidence>
<dbReference type="Proteomes" id="UP000193642">
    <property type="component" value="Unassembled WGS sequence"/>
</dbReference>
<dbReference type="InterPro" id="IPR005829">
    <property type="entry name" value="Sugar_transporter_CS"/>
</dbReference>
<protein>
    <submittedName>
        <fullName evidence="7">MFS general substrate transporter</fullName>
    </submittedName>
</protein>
<keyword evidence="8" id="KW-1185">Reference proteome</keyword>
<evidence type="ECO:0000256" key="2">
    <source>
        <dbReference type="ARBA" id="ARBA00022692"/>
    </source>
</evidence>
<accession>A0A1Y2BVG5</accession>
<comment type="subcellular location">
    <subcellularLocation>
        <location evidence="1">Membrane</location>
        <topology evidence="1">Multi-pass membrane protein</topology>
    </subcellularLocation>
</comment>
<feature type="transmembrane region" description="Helical" evidence="5">
    <location>
        <begin position="359"/>
        <end position="380"/>
    </location>
</feature>
<evidence type="ECO:0000259" key="6">
    <source>
        <dbReference type="PROSITE" id="PS50850"/>
    </source>
</evidence>
<feature type="domain" description="Major facilitator superfamily (MFS) profile" evidence="6">
    <location>
        <begin position="33"/>
        <end position="509"/>
    </location>
</feature>
<dbReference type="Pfam" id="PF00083">
    <property type="entry name" value="Sugar_tr"/>
    <property type="match status" value="1"/>
</dbReference>
<feature type="transmembrane region" description="Helical" evidence="5">
    <location>
        <begin position="455"/>
        <end position="475"/>
    </location>
</feature>
<dbReference type="EMBL" id="MCGO01000042">
    <property type="protein sequence ID" value="ORY38750.1"/>
    <property type="molecule type" value="Genomic_DNA"/>
</dbReference>
<proteinExistence type="predicted"/>
<dbReference type="SUPFAM" id="SSF103473">
    <property type="entry name" value="MFS general substrate transporter"/>
    <property type="match status" value="1"/>
</dbReference>
<reference evidence="7 8" key="1">
    <citation type="submission" date="2016-07" db="EMBL/GenBank/DDBJ databases">
        <title>Pervasive Adenine N6-methylation of Active Genes in Fungi.</title>
        <authorList>
            <consortium name="DOE Joint Genome Institute"/>
            <person name="Mondo S.J."/>
            <person name="Dannebaum R.O."/>
            <person name="Kuo R.C."/>
            <person name="Labutti K."/>
            <person name="Haridas S."/>
            <person name="Kuo A."/>
            <person name="Salamov A."/>
            <person name="Ahrendt S.R."/>
            <person name="Lipzen A."/>
            <person name="Sullivan W."/>
            <person name="Andreopoulos W.B."/>
            <person name="Clum A."/>
            <person name="Lindquist E."/>
            <person name="Daum C."/>
            <person name="Ramamoorthy G.K."/>
            <person name="Gryganskyi A."/>
            <person name="Culley D."/>
            <person name="Magnuson J.K."/>
            <person name="James T.Y."/>
            <person name="O'Malley M.A."/>
            <person name="Stajich J.E."/>
            <person name="Spatafora J.W."/>
            <person name="Visel A."/>
            <person name="Grigoriev I.V."/>
        </authorList>
    </citation>
    <scope>NUCLEOTIDE SEQUENCE [LARGE SCALE GENOMIC DNA]</scope>
    <source>
        <strain evidence="7 8">JEL800</strain>
    </source>
</reference>
<feature type="transmembrane region" description="Helical" evidence="5">
    <location>
        <begin position="215"/>
        <end position="234"/>
    </location>
</feature>
<feature type="transmembrane region" description="Helical" evidence="5">
    <location>
        <begin position="423"/>
        <end position="443"/>
    </location>
</feature>
<dbReference type="Gene3D" id="1.20.1250.20">
    <property type="entry name" value="MFS general substrate transporter like domains"/>
    <property type="match status" value="1"/>
</dbReference>
<feature type="transmembrane region" description="Helical" evidence="5">
    <location>
        <begin position="392"/>
        <end position="411"/>
    </location>
</feature>
<comment type="caution">
    <text evidence="7">The sequence shown here is derived from an EMBL/GenBank/DDBJ whole genome shotgun (WGS) entry which is preliminary data.</text>
</comment>
<keyword evidence="2 5" id="KW-0812">Transmembrane</keyword>
<dbReference type="PANTHER" id="PTHR24064">
    <property type="entry name" value="SOLUTE CARRIER FAMILY 22 MEMBER"/>
    <property type="match status" value="1"/>
</dbReference>
<organism evidence="7 8">
    <name type="scientific">Rhizoclosmatium globosum</name>
    <dbReference type="NCBI Taxonomy" id="329046"/>
    <lineage>
        <taxon>Eukaryota</taxon>
        <taxon>Fungi</taxon>
        <taxon>Fungi incertae sedis</taxon>
        <taxon>Chytridiomycota</taxon>
        <taxon>Chytridiomycota incertae sedis</taxon>
        <taxon>Chytridiomycetes</taxon>
        <taxon>Chytridiales</taxon>
        <taxon>Chytriomycetaceae</taxon>
        <taxon>Rhizoclosmatium</taxon>
    </lineage>
</organism>
<evidence type="ECO:0000256" key="4">
    <source>
        <dbReference type="ARBA" id="ARBA00023136"/>
    </source>
</evidence>
<gene>
    <name evidence="7" type="ORF">BCR33DRAFT_853735</name>
</gene>